<gene>
    <name evidence="1" type="ORF">PACLA_8A019934</name>
</gene>
<dbReference type="EMBL" id="CACRXK020001529">
    <property type="protein sequence ID" value="CAB3989660.1"/>
    <property type="molecule type" value="Genomic_DNA"/>
</dbReference>
<dbReference type="OrthoDB" id="10251250at2759"/>
<dbReference type="InterPro" id="IPR032675">
    <property type="entry name" value="LRR_dom_sf"/>
</dbReference>
<keyword evidence="2" id="KW-1185">Reference proteome</keyword>
<organism evidence="1 2">
    <name type="scientific">Paramuricea clavata</name>
    <name type="common">Red gorgonian</name>
    <name type="synonym">Violescent sea-whip</name>
    <dbReference type="NCBI Taxonomy" id="317549"/>
    <lineage>
        <taxon>Eukaryota</taxon>
        <taxon>Metazoa</taxon>
        <taxon>Cnidaria</taxon>
        <taxon>Anthozoa</taxon>
        <taxon>Octocorallia</taxon>
        <taxon>Malacalcyonacea</taxon>
        <taxon>Plexauridae</taxon>
        <taxon>Paramuricea</taxon>
    </lineage>
</organism>
<dbReference type="PANTHER" id="PTHR46282">
    <property type="entry name" value="LEUCINE-RICH MELANOCYTE DIFFERENTIATION-ASSOCIATED PROTEIN"/>
    <property type="match status" value="1"/>
</dbReference>
<protein>
    <submittedName>
        <fullName evidence="1">Uncharacterized protein</fullName>
    </submittedName>
</protein>
<accession>A0A7D9HSL7</accession>
<dbReference type="Proteomes" id="UP001152795">
    <property type="component" value="Unassembled WGS sequence"/>
</dbReference>
<sequence length="188" mass="21818">MSQKFGRFTDPRDPRRPERISLAYGEWKDIPSRIIDKYGDSVTELDLSHNKFFDLKSLRGFTKLSTVILDHNSLSARSTFPPLDTVQILWVNHNQITNLSLFIETVCRSYPNLKYLSMINNKAAPSYFNGGTYNSYTDYRHFVISSLAKLEVLDGTIITDKERKEAMKVYGKRRIKSKKDHMNSNRTL</sequence>
<proteinExistence type="predicted"/>
<name>A0A7D9HSL7_PARCT</name>
<comment type="caution">
    <text evidence="1">The sequence shown here is derived from an EMBL/GenBank/DDBJ whole genome shotgun (WGS) entry which is preliminary data.</text>
</comment>
<dbReference type="InterPro" id="IPR043313">
    <property type="entry name" value="LRMDA"/>
</dbReference>
<dbReference type="PANTHER" id="PTHR46282:SF1">
    <property type="entry name" value="LEUCINE-RICH REPEAT-CONTAINING PROTEIN 72-LIKE"/>
    <property type="match status" value="1"/>
</dbReference>
<dbReference type="Gene3D" id="3.80.10.10">
    <property type="entry name" value="Ribonuclease Inhibitor"/>
    <property type="match status" value="1"/>
</dbReference>
<dbReference type="SUPFAM" id="SSF52058">
    <property type="entry name" value="L domain-like"/>
    <property type="match status" value="1"/>
</dbReference>
<evidence type="ECO:0000313" key="1">
    <source>
        <dbReference type="EMBL" id="CAB3989660.1"/>
    </source>
</evidence>
<reference evidence="1" key="1">
    <citation type="submission" date="2020-04" db="EMBL/GenBank/DDBJ databases">
        <authorList>
            <person name="Alioto T."/>
            <person name="Alioto T."/>
            <person name="Gomez Garrido J."/>
        </authorList>
    </citation>
    <scope>NUCLEOTIDE SEQUENCE</scope>
    <source>
        <strain evidence="1">A484AB</strain>
    </source>
</reference>
<dbReference type="AlphaFoldDB" id="A0A7D9HSL7"/>
<evidence type="ECO:0000313" key="2">
    <source>
        <dbReference type="Proteomes" id="UP001152795"/>
    </source>
</evidence>